<name>A0A6J5RH47_9CAUD</name>
<reference evidence="2" key="1">
    <citation type="submission" date="2020-05" db="EMBL/GenBank/DDBJ databases">
        <authorList>
            <person name="Chiriac C."/>
            <person name="Salcher M."/>
            <person name="Ghai R."/>
            <person name="Kavagutti S V."/>
        </authorList>
    </citation>
    <scope>NUCLEOTIDE SEQUENCE</scope>
</reference>
<dbReference type="EMBL" id="LR797252">
    <property type="protein sequence ID" value="CAB4196683.1"/>
    <property type="molecule type" value="Genomic_DNA"/>
</dbReference>
<feature type="coiled-coil region" evidence="1">
    <location>
        <begin position="31"/>
        <end position="65"/>
    </location>
</feature>
<protein>
    <submittedName>
        <fullName evidence="2">Uncharacterized protein</fullName>
    </submittedName>
</protein>
<evidence type="ECO:0000256" key="1">
    <source>
        <dbReference type="SAM" id="Coils"/>
    </source>
</evidence>
<accession>A0A6J5RH47</accession>
<proteinExistence type="predicted"/>
<gene>
    <name evidence="2" type="ORF">UFOVP1290_203</name>
</gene>
<organism evidence="2">
    <name type="scientific">uncultured Caudovirales phage</name>
    <dbReference type="NCBI Taxonomy" id="2100421"/>
    <lineage>
        <taxon>Viruses</taxon>
        <taxon>Duplodnaviria</taxon>
        <taxon>Heunggongvirae</taxon>
        <taxon>Uroviricota</taxon>
        <taxon>Caudoviricetes</taxon>
        <taxon>Peduoviridae</taxon>
        <taxon>Maltschvirus</taxon>
        <taxon>Maltschvirus maltsch</taxon>
    </lineage>
</organism>
<evidence type="ECO:0000313" key="2">
    <source>
        <dbReference type="EMBL" id="CAB4196683.1"/>
    </source>
</evidence>
<sequence length="70" mass="8524">MEHWKFECQNWNLGEAASLLRADYLPFELASKESKIQMAEWLEELDQARKAMHDARLEFERIDQKYRSYK</sequence>
<keyword evidence="1" id="KW-0175">Coiled coil</keyword>